<dbReference type="GeneID" id="91109937"/>
<dbReference type="PANTHER" id="PTHR34236">
    <property type="entry name" value="DIMETHYL SULFOXIDE REDUCTASE TRANSCRIPTIONAL ACTIVATOR"/>
    <property type="match status" value="1"/>
</dbReference>
<dbReference type="Pfam" id="PF04967">
    <property type="entry name" value="HTH_10"/>
    <property type="match status" value="1"/>
</dbReference>
<gene>
    <name evidence="5" type="ORF">ABSL23_12275</name>
</gene>
<evidence type="ECO:0000259" key="3">
    <source>
        <dbReference type="Pfam" id="PF04967"/>
    </source>
</evidence>
<dbReference type="RefSeq" id="WP_353633924.1">
    <property type="nucleotide sequence ID" value="NZ_CP159204.1"/>
</dbReference>
<dbReference type="Pfam" id="PF15915">
    <property type="entry name" value="BAT"/>
    <property type="match status" value="1"/>
</dbReference>
<name>A0AAU8CAN0_9EURY</name>
<keyword evidence="1" id="KW-0805">Transcription regulation</keyword>
<evidence type="ECO:0000256" key="2">
    <source>
        <dbReference type="ARBA" id="ARBA00023163"/>
    </source>
</evidence>
<dbReference type="InterPro" id="IPR007050">
    <property type="entry name" value="HTH_bacterioopsin"/>
</dbReference>
<organism evidence="5">
    <name type="scientific">Halobacterium sp. NMX12-1</name>
    <dbReference type="NCBI Taxonomy" id="3166650"/>
    <lineage>
        <taxon>Archaea</taxon>
        <taxon>Methanobacteriati</taxon>
        <taxon>Methanobacteriota</taxon>
        <taxon>Stenosarchaea group</taxon>
        <taxon>Halobacteria</taxon>
        <taxon>Halobacteriales</taxon>
        <taxon>Halobacteriaceae</taxon>
        <taxon>Halobacterium</taxon>
    </lineage>
</organism>
<proteinExistence type="predicted"/>
<dbReference type="KEGG" id="hanx:ABSL23_12275"/>
<accession>A0AAU8CAN0</accession>
<dbReference type="InterPro" id="IPR031803">
    <property type="entry name" value="BAT_GAF/HTH-assoc"/>
</dbReference>
<protein>
    <submittedName>
        <fullName evidence="5">Helix-turn-helix domain-containing protein</fullName>
    </submittedName>
</protein>
<evidence type="ECO:0000259" key="4">
    <source>
        <dbReference type="Pfam" id="PF15915"/>
    </source>
</evidence>
<evidence type="ECO:0000256" key="1">
    <source>
        <dbReference type="ARBA" id="ARBA00023015"/>
    </source>
</evidence>
<reference evidence="5" key="1">
    <citation type="submission" date="2024-06" db="EMBL/GenBank/DDBJ databases">
        <title>Genome Sequence of an extremely halophilic archaeon isolated from Permian era halite, Salado Formation, Carlsbad, New Mexico: Halobacterium sp. strain NMX12-1.</title>
        <authorList>
            <person name="Sotoa L."/>
            <person name="DasSarma P."/>
            <person name="Anton B.P."/>
            <person name="Vincze T."/>
            <person name="Verma I."/>
            <person name="Eralp B."/>
            <person name="Powers D.W."/>
            <person name="Dozier B.L."/>
            <person name="Roberts R.J."/>
            <person name="DasSarma S."/>
        </authorList>
    </citation>
    <scope>NUCLEOTIDE SEQUENCE</scope>
    <source>
        <strain evidence="5">NMX12-1</strain>
    </source>
</reference>
<sequence>MTSVVEVAVPAADLALAETFQRTPGATVESMQAAAADGDAALSVLTVEGGEDVERAVDRDATVEAATALATLDEECVLRVDWTAPTAELLRVLHPNDGAVLEARATDGTWWFRVLFGERAMTEDWHRECRDSALRVNVESVYGPTTTVWSRETGLSEKQYAALESALRRGFYEVPRRVTLEELAAEFDVTHQALSERLSRAHRAAISNVVSGAFFATRVE</sequence>
<evidence type="ECO:0000313" key="5">
    <source>
        <dbReference type="EMBL" id="XCF16006.1"/>
    </source>
</evidence>
<keyword evidence="2" id="KW-0804">Transcription</keyword>
<dbReference type="PANTHER" id="PTHR34236:SF1">
    <property type="entry name" value="DIMETHYL SULFOXIDE REDUCTASE TRANSCRIPTIONAL ACTIVATOR"/>
    <property type="match status" value="1"/>
</dbReference>
<dbReference type="AlphaFoldDB" id="A0AAU8CAN0"/>
<dbReference type="EMBL" id="CP159204">
    <property type="protein sequence ID" value="XCF16006.1"/>
    <property type="molecule type" value="Genomic_DNA"/>
</dbReference>
<feature type="domain" description="Bacterioopsin transcriptional activator GAF and HTH associated" evidence="4">
    <location>
        <begin position="5"/>
        <end position="124"/>
    </location>
</feature>
<feature type="domain" description="HTH bat-type" evidence="3">
    <location>
        <begin position="155"/>
        <end position="203"/>
    </location>
</feature>